<dbReference type="PANTHER" id="PTHR24096:SF317">
    <property type="entry name" value="ADENYLATE-FORMING ENZYME AFEA"/>
    <property type="match status" value="1"/>
</dbReference>
<feature type="domain" description="AMP-binding enzyme C-terminal" evidence="7">
    <location>
        <begin position="441"/>
        <end position="518"/>
    </location>
</feature>
<keyword evidence="3" id="KW-0436">Ligase</keyword>
<comment type="similarity">
    <text evidence="2">Belongs to the ATP-dependent AMP-binding enzyme family.</text>
</comment>
<evidence type="ECO:0008006" key="10">
    <source>
        <dbReference type="Google" id="ProtNLM"/>
    </source>
</evidence>
<dbReference type="InterPro" id="IPR020845">
    <property type="entry name" value="AMP-binding_CS"/>
</dbReference>
<dbReference type="GO" id="GO:0019748">
    <property type="term" value="P:secondary metabolic process"/>
    <property type="evidence" value="ECO:0007669"/>
    <property type="project" value="TreeGrafter"/>
</dbReference>
<proteinExistence type="inferred from homology"/>
<dbReference type="PROSITE" id="PS00455">
    <property type="entry name" value="AMP_BINDING"/>
    <property type="match status" value="1"/>
</dbReference>
<name>A0A6A6B7P6_9PEZI</name>
<evidence type="ECO:0000256" key="2">
    <source>
        <dbReference type="ARBA" id="ARBA00006432"/>
    </source>
</evidence>
<evidence type="ECO:0000259" key="7">
    <source>
        <dbReference type="Pfam" id="PF13193"/>
    </source>
</evidence>
<organism evidence="8 9">
    <name type="scientific">Aplosporella prunicola CBS 121167</name>
    <dbReference type="NCBI Taxonomy" id="1176127"/>
    <lineage>
        <taxon>Eukaryota</taxon>
        <taxon>Fungi</taxon>
        <taxon>Dikarya</taxon>
        <taxon>Ascomycota</taxon>
        <taxon>Pezizomycotina</taxon>
        <taxon>Dothideomycetes</taxon>
        <taxon>Dothideomycetes incertae sedis</taxon>
        <taxon>Botryosphaeriales</taxon>
        <taxon>Aplosporellaceae</taxon>
        <taxon>Aplosporella</taxon>
    </lineage>
</organism>
<evidence type="ECO:0000256" key="3">
    <source>
        <dbReference type="ARBA" id="ARBA00022598"/>
    </source>
</evidence>
<evidence type="ECO:0000256" key="4">
    <source>
        <dbReference type="ARBA" id="ARBA00022741"/>
    </source>
</evidence>
<comment type="pathway">
    <text evidence="1">Secondary metabolite biosynthesis.</text>
</comment>
<dbReference type="Gene3D" id="3.40.50.12780">
    <property type="entry name" value="N-terminal domain of ligase-like"/>
    <property type="match status" value="1"/>
</dbReference>
<accession>A0A6A6B7P6</accession>
<dbReference type="GO" id="GO:0005524">
    <property type="term" value="F:ATP binding"/>
    <property type="evidence" value="ECO:0007669"/>
    <property type="project" value="UniProtKB-KW"/>
</dbReference>
<keyword evidence="5" id="KW-0067">ATP-binding</keyword>
<dbReference type="GeneID" id="54294593"/>
<keyword evidence="9" id="KW-1185">Reference proteome</keyword>
<dbReference type="PANTHER" id="PTHR24096">
    <property type="entry name" value="LONG-CHAIN-FATTY-ACID--COA LIGASE"/>
    <property type="match status" value="1"/>
</dbReference>
<dbReference type="EMBL" id="ML995490">
    <property type="protein sequence ID" value="KAF2140159.1"/>
    <property type="molecule type" value="Genomic_DNA"/>
</dbReference>
<dbReference type="RefSeq" id="XP_033395872.1">
    <property type="nucleotide sequence ID" value="XM_033537097.1"/>
</dbReference>
<gene>
    <name evidence="8" type="ORF">K452DRAFT_230476</name>
</gene>
<dbReference type="AlphaFoldDB" id="A0A6A6B7P6"/>
<evidence type="ECO:0000313" key="8">
    <source>
        <dbReference type="EMBL" id="KAF2140159.1"/>
    </source>
</evidence>
<dbReference type="Pfam" id="PF13193">
    <property type="entry name" value="AMP-binding_C"/>
    <property type="match status" value="1"/>
</dbReference>
<evidence type="ECO:0000313" key="9">
    <source>
        <dbReference type="Proteomes" id="UP000799438"/>
    </source>
</evidence>
<reference evidence="8" key="1">
    <citation type="journal article" date="2020" name="Stud. Mycol.">
        <title>101 Dothideomycetes genomes: a test case for predicting lifestyles and emergence of pathogens.</title>
        <authorList>
            <person name="Haridas S."/>
            <person name="Albert R."/>
            <person name="Binder M."/>
            <person name="Bloem J."/>
            <person name="Labutti K."/>
            <person name="Salamov A."/>
            <person name="Andreopoulos B."/>
            <person name="Baker S."/>
            <person name="Barry K."/>
            <person name="Bills G."/>
            <person name="Bluhm B."/>
            <person name="Cannon C."/>
            <person name="Castanera R."/>
            <person name="Culley D."/>
            <person name="Daum C."/>
            <person name="Ezra D."/>
            <person name="Gonzalez J."/>
            <person name="Henrissat B."/>
            <person name="Kuo A."/>
            <person name="Liang C."/>
            <person name="Lipzen A."/>
            <person name="Lutzoni F."/>
            <person name="Magnuson J."/>
            <person name="Mondo S."/>
            <person name="Nolan M."/>
            <person name="Ohm R."/>
            <person name="Pangilinan J."/>
            <person name="Park H.-J."/>
            <person name="Ramirez L."/>
            <person name="Alfaro M."/>
            <person name="Sun H."/>
            <person name="Tritt A."/>
            <person name="Yoshinaga Y."/>
            <person name="Zwiers L.-H."/>
            <person name="Turgeon B."/>
            <person name="Goodwin S."/>
            <person name="Spatafora J."/>
            <person name="Crous P."/>
            <person name="Grigoriev I."/>
        </authorList>
    </citation>
    <scope>NUCLEOTIDE SEQUENCE</scope>
    <source>
        <strain evidence="8">CBS 121167</strain>
    </source>
</reference>
<dbReference type="SUPFAM" id="SSF56801">
    <property type="entry name" value="Acetyl-CoA synthetase-like"/>
    <property type="match status" value="1"/>
</dbReference>
<dbReference type="InterPro" id="IPR045851">
    <property type="entry name" value="AMP-bd_C_sf"/>
</dbReference>
<evidence type="ECO:0000259" key="6">
    <source>
        <dbReference type="Pfam" id="PF00501"/>
    </source>
</evidence>
<dbReference type="GO" id="GO:0016405">
    <property type="term" value="F:CoA-ligase activity"/>
    <property type="evidence" value="ECO:0007669"/>
    <property type="project" value="TreeGrafter"/>
</dbReference>
<dbReference type="Pfam" id="PF00501">
    <property type="entry name" value="AMP-binding"/>
    <property type="match status" value="1"/>
</dbReference>
<evidence type="ECO:0000256" key="1">
    <source>
        <dbReference type="ARBA" id="ARBA00005179"/>
    </source>
</evidence>
<protein>
    <recommendedName>
        <fullName evidence="10">AMP-dependent synthetase/ligase domain-containing protein</fullName>
    </recommendedName>
</protein>
<evidence type="ECO:0000256" key="5">
    <source>
        <dbReference type="ARBA" id="ARBA00022840"/>
    </source>
</evidence>
<dbReference type="InterPro" id="IPR000873">
    <property type="entry name" value="AMP-dep_synth/lig_dom"/>
</dbReference>
<dbReference type="Proteomes" id="UP000799438">
    <property type="component" value="Unassembled WGS sequence"/>
</dbReference>
<dbReference type="OrthoDB" id="6509636at2759"/>
<dbReference type="InterPro" id="IPR042099">
    <property type="entry name" value="ANL_N_sf"/>
</dbReference>
<feature type="domain" description="AMP-dependent synthetase/ligase" evidence="6">
    <location>
        <begin position="23"/>
        <end position="391"/>
    </location>
</feature>
<keyword evidence="4" id="KW-0547">Nucleotide-binding</keyword>
<sequence>MPLNSTPVPSLDVVSWALGRQYAYDQDKPLLVDATDRTHSLSANEARSLVRRLVCGLLAFGLQKGDAVCIVSHNDIMFPIIALGIIGAGGAYAAANPQYTAEELAHLFGAAKPRFVVAEKALLDKVAAASEEYDTCKIFGYHSTESVREPGFLDFHDLLTCGSSDWISFDDERTAQQTPAGLFLTSGTTGLPKLAVRTHKNFVNESVALDDSRDKPYAIRRLISLPIFHAFAAPLAILGPFCGGHPTYIQRRFEINSFLELLQDAEITETVVAPPIITRHLLGDALTSEKKQNLQSLRTVICAGAPLAAAKQLEASKLIAPLGRIVQCYGMTEGGWMTTFQYPEEDYSGSVGRPLPNTDFKLIDESGFEVTQTDALGELVVRSPSVMLEYLNNPAATKATINEDGWLRTGDLGCIKNGKIFLVGRIKELIKVNAYQVAPAEIEEVLASHEDIRESAVFGVADDAGENEMVHILVVREIGSSLQPEDIRVFLLQHLAKQKVQHAVIHFGNHVPRNSSGKILRHVLRDEVKKQQRLAAEVALRLELEPETSTDDVTKNGQVLKTRVDSGACTSPQ</sequence>
<dbReference type="InterPro" id="IPR025110">
    <property type="entry name" value="AMP-bd_C"/>
</dbReference>
<dbReference type="Gene3D" id="3.30.300.30">
    <property type="match status" value="1"/>
</dbReference>